<name>U4L3K4_PYROM</name>
<evidence type="ECO:0000313" key="1">
    <source>
        <dbReference type="EMBL" id="CCX11330.1"/>
    </source>
</evidence>
<dbReference type="Proteomes" id="UP000018144">
    <property type="component" value="Unassembled WGS sequence"/>
</dbReference>
<sequence>MSTSLQLGSVGIHRYLSTQPCLSDFIKPSLSNVIRQL</sequence>
<proteinExistence type="predicted"/>
<dbReference type="EMBL" id="HF935612">
    <property type="protein sequence ID" value="CCX11330.1"/>
    <property type="molecule type" value="Genomic_DNA"/>
</dbReference>
<organism evidence="1 2">
    <name type="scientific">Pyronema omphalodes (strain CBS 100304)</name>
    <name type="common">Pyronema confluens</name>
    <dbReference type="NCBI Taxonomy" id="1076935"/>
    <lineage>
        <taxon>Eukaryota</taxon>
        <taxon>Fungi</taxon>
        <taxon>Dikarya</taxon>
        <taxon>Ascomycota</taxon>
        <taxon>Pezizomycotina</taxon>
        <taxon>Pezizomycetes</taxon>
        <taxon>Pezizales</taxon>
        <taxon>Pyronemataceae</taxon>
        <taxon>Pyronema</taxon>
    </lineage>
</organism>
<keyword evidence="2" id="KW-1185">Reference proteome</keyword>
<dbReference type="AlphaFoldDB" id="U4L3K4"/>
<accession>U4L3K4</accession>
<gene>
    <name evidence="1" type="ORF">PCON_10924</name>
</gene>
<evidence type="ECO:0000313" key="2">
    <source>
        <dbReference type="Proteomes" id="UP000018144"/>
    </source>
</evidence>
<protein>
    <submittedName>
        <fullName evidence="1">Uncharacterized protein</fullName>
    </submittedName>
</protein>
<reference evidence="1 2" key="1">
    <citation type="journal article" date="2013" name="PLoS Genet.">
        <title>The genome and development-dependent transcriptomes of Pyronema confluens: a window into fungal evolution.</title>
        <authorList>
            <person name="Traeger S."/>
            <person name="Altegoer F."/>
            <person name="Freitag M."/>
            <person name="Gabaldon T."/>
            <person name="Kempken F."/>
            <person name="Kumar A."/>
            <person name="Marcet-Houben M."/>
            <person name="Poggeler S."/>
            <person name="Stajich J.E."/>
            <person name="Nowrousian M."/>
        </authorList>
    </citation>
    <scope>NUCLEOTIDE SEQUENCE [LARGE SCALE GENOMIC DNA]</scope>
    <source>
        <strain evidence="2">CBS 100304</strain>
        <tissue evidence="1">Vegetative mycelium</tissue>
    </source>
</reference>